<feature type="compositionally biased region" description="Low complexity" evidence="1">
    <location>
        <begin position="30"/>
        <end position="40"/>
    </location>
</feature>
<evidence type="ECO:0000256" key="1">
    <source>
        <dbReference type="SAM" id="MobiDB-lite"/>
    </source>
</evidence>
<evidence type="ECO:0000313" key="3">
    <source>
        <dbReference type="Proteomes" id="UP001448207"/>
    </source>
</evidence>
<evidence type="ECO:0000313" key="2">
    <source>
        <dbReference type="EMBL" id="KAL0075329.1"/>
    </source>
</evidence>
<dbReference type="EMBL" id="JBCLYO010000037">
    <property type="protein sequence ID" value="KAL0075329.1"/>
    <property type="molecule type" value="Genomic_DNA"/>
</dbReference>
<comment type="caution">
    <text evidence="2">The sequence shown here is derived from an EMBL/GenBank/DDBJ whole genome shotgun (WGS) entry which is preliminary data.</text>
</comment>
<name>A0ABR3AJM0_PHYBL</name>
<dbReference type="Proteomes" id="UP001448207">
    <property type="component" value="Unassembled WGS sequence"/>
</dbReference>
<reference evidence="2 3" key="1">
    <citation type="submission" date="2024-04" db="EMBL/GenBank/DDBJ databases">
        <title>Symmetric and asymmetric DNA N6-adenine methylation regulates different biological responses in Mucorales.</title>
        <authorList>
            <consortium name="Lawrence Berkeley National Laboratory"/>
            <person name="Lax C."/>
            <person name="Mondo S.J."/>
            <person name="Osorio-Concepcion M."/>
            <person name="Muszewska A."/>
            <person name="Corrochano-Luque M."/>
            <person name="Gutierrez G."/>
            <person name="Riley R."/>
            <person name="Lipzen A."/>
            <person name="Guo J."/>
            <person name="Hundley H."/>
            <person name="Amirebrahimi M."/>
            <person name="Ng V."/>
            <person name="Lorenzo-Gutierrez D."/>
            <person name="Binder U."/>
            <person name="Yang J."/>
            <person name="Song Y."/>
            <person name="Canovas D."/>
            <person name="Navarro E."/>
            <person name="Freitag M."/>
            <person name="Gabaldon T."/>
            <person name="Grigoriev I.V."/>
            <person name="Corrochano L.M."/>
            <person name="Nicolas F.E."/>
            <person name="Garre V."/>
        </authorList>
    </citation>
    <scope>NUCLEOTIDE SEQUENCE [LARGE SCALE GENOMIC DNA]</scope>
    <source>
        <strain evidence="2 3">L51</strain>
    </source>
</reference>
<proteinExistence type="predicted"/>
<sequence>MPLFSNDRPITPPKMGGSTFPRTGSLCGTKSDSAPKSPKGSSGGSSSGSGSVSKLCSMAKKNPAKKTKPSSNSQDGSSKKARLRVLFCAVCIFKEKGCLTVDRNIIEIYPGQMIS</sequence>
<protein>
    <submittedName>
        <fullName evidence="2">Uncharacterized protein</fullName>
    </submittedName>
</protein>
<keyword evidence="3" id="KW-1185">Reference proteome</keyword>
<gene>
    <name evidence="2" type="ORF">J3Q64DRAFT_1704148</name>
</gene>
<feature type="region of interest" description="Disordered" evidence="1">
    <location>
        <begin position="1"/>
        <end position="79"/>
    </location>
</feature>
<accession>A0ABR3AJM0</accession>
<organism evidence="2 3">
    <name type="scientific">Phycomyces blakesleeanus</name>
    <dbReference type="NCBI Taxonomy" id="4837"/>
    <lineage>
        <taxon>Eukaryota</taxon>
        <taxon>Fungi</taxon>
        <taxon>Fungi incertae sedis</taxon>
        <taxon>Mucoromycota</taxon>
        <taxon>Mucoromycotina</taxon>
        <taxon>Mucoromycetes</taxon>
        <taxon>Mucorales</taxon>
        <taxon>Phycomycetaceae</taxon>
        <taxon>Phycomyces</taxon>
    </lineage>
</organism>